<feature type="compositionally biased region" description="Low complexity" evidence="1">
    <location>
        <begin position="49"/>
        <end position="66"/>
    </location>
</feature>
<protein>
    <submittedName>
        <fullName evidence="2">Uncharacterized protein</fullName>
    </submittedName>
</protein>
<name>T1J1C2_STRMM</name>
<evidence type="ECO:0000313" key="2">
    <source>
        <dbReference type="EnsemblMetazoa" id="SMAR007340-PA"/>
    </source>
</evidence>
<dbReference type="AlphaFoldDB" id="T1J1C2"/>
<evidence type="ECO:0000313" key="3">
    <source>
        <dbReference type="Proteomes" id="UP000014500"/>
    </source>
</evidence>
<dbReference type="EnsemblMetazoa" id="SMAR007340-RA">
    <property type="protein sequence ID" value="SMAR007340-PA"/>
    <property type="gene ID" value="SMAR007340"/>
</dbReference>
<dbReference type="HOGENOM" id="CLU_950979_0_0_1"/>
<feature type="compositionally biased region" description="Low complexity" evidence="1">
    <location>
        <begin position="123"/>
        <end position="138"/>
    </location>
</feature>
<organism evidence="2 3">
    <name type="scientific">Strigamia maritima</name>
    <name type="common">European centipede</name>
    <name type="synonym">Geophilus maritimus</name>
    <dbReference type="NCBI Taxonomy" id="126957"/>
    <lineage>
        <taxon>Eukaryota</taxon>
        <taxon>Metazoa</taxon>
        <taxon>Ecdysozoa</taxon>
        <taxon>Arthropoda</taxon>
        <taxon>Myriapoda</taxon>
        <taxon>Chilopoda</taxon>
        <taxon>Pleurostigmophora</taxon>
        <taxon>Geophilomorpha</taxon>
        <taxon>Linotaeniidae</taxon>
        <taxon>Strigamia</taxon>
    </lineage>
</organism>
<feature type="region of interest" description="Disordered" evidence="1">
    <location>
        <begin position="102"/>
        <end position="138"/>
    </location>
</feature>
<feature type="compositionally biased region" description="Basic and acidic residues" evidence="1">
    <location>
        <begin position="38"/>
        <end position="47"/>
    </location>
</feature>
<evidence type="ECO:0000256" key="1">
    <source>
        <dbReference type="SAM" id="MobiDB-lite"/>
    </source>
</evidence>
<reference evidence="3" key="1">
    <citation type="submission" date="2011-05" db="EMBL/GenBank/DDBJ databases">
        <authorList>
            <person name="Richards S.R."/>
            <person name="Qu J."/>
            <person name="Jiang H."/>
            <person name="Jhangiani S.N."/>
            <person name="Agravi P."/>
            <person name="Goodspeed R."/>
            <person name="Gross S."/>
            <person name="Mandapat C."/>
            <person name="Jackson L."/>
            <person name="Mathew T."/>
            <person name="Pu L."/>
            <person name="Thornton R."/>
            <person name="Saada N."/>
            <person name="Wilczek-Boney K.B."/>
            <person name="Lee S."/>
            <person name="Kovar C."/>
            <person name="Wu Y."/>
            <person name="Scherer S.E."/>
            <person name="Worley K.C."/>
            <person name="Muzny D.M."/>
            <person name="Gibbs R."/>
        </authorList>
    </citation>
    <scope>NUCLEOTIDE SEQUENCE</scope>
    <source>
        <strain evidence="3">Brora</strain>
    </source>
</reference>
<dbReference type="EMBL" id="JH431783">
    <property type="status" value="NOT_ANNOTATED_CDS"/>
    <property type="molecule type" value="Genomic_DNA"/>
</dbReference>
<proteinExistence type="predicted"/>
<reference evidence="2" key="2">
    <citation type="submission" date="2015-02" db="UniProtKB">
        <authorList>
            <consortium name="EnsemblMetazoa"/>
        </authorList>
    </citation>
    <scope>IDENTIFICATION</scope>
</reference>
<accession>T1J1C2</accession>
<keyword evidence="3" id="KW-1185">Reference proteome</keyword>
<feature type="region of interest" description="Disordered" evidence="1">
    <location>
        <begin position="36"/>
        <end position="66"/>
    </location>
</feature>
<dbReference type="Proteomes" id="UP000014500">
    <property type="component" value="Unassembled WGS sequence"/>
</dbReference>
<sequence>MATKDLLLSYQKQNTASQAKELFEWETRRQTLVNAQKETIETPKNTEDQSLVSRRQSTLSLRLPTSTSPTKQILKLAHNSGMPKILADKSGPDAQFMHFHLGSPTNKKMTPKTPLEAPKPIKNSPSIESPSLINNSSSESPKLLLIPAVTANGDRVYLKLAVSNNANQHIPPGSPQLNKNSVQVIGQPPPLAPIGGRSPKMLSPPPPLAQISRRLSNGSSSSVNGRSCVSQCFGSVSSSKSQLVDSPSGQQTFFVVKSSENNSSSQAVTNSSLVLNDTIAAISDSSTMNSKFV</sequence>